<name>A0ABT3YIE1_9HYPH</name>
<dbReference type="InterPro" id="IPR035069">
    <property type="entry name" value="TTHA1013/TTHA0281-like"/>
</dbReference>
<sequence length="120" mass="13180">MNTMTHRGYHARIEYDGDDELFFGRITGIQDVVGFHGDTVAELKAAFHDAVDDYIDACARIGKDPQKPYSGKVMFRVDPETHRAAAIAADLAGKSLNQWAEEVLARAAGQDNDAQVRKAS</sequence>
<organism evidence="1 2">
    <name type="scientific">Hoeflea ulvae</name>
    <dbReference type="NCBI Taxonomy" id="2983764"/>
    <lineage>
        <taxon>Bacteria</taxon>
        <taxon>Pseudomonadati</taxon>
        <taxon>Pseudomonadota</taxon>
        <taxon>Alphaproteobacteria</taxon>
        <taxon>Hyphomicrobiales</taxon>
        <taxon>Rhizobiaceae</taxon>
        <taxon>Hoeflea</taxon>
    </lineage>
</organism>
<evidence type="ECO:0000313" key="2">
    <source>
        <dbReference type="Proteomes" id="UP001081283"/>
    </source>
</evidence>
<comment type="caution">
    <text evidence="1">The sequence shown here is derived from an EMBL/GenBank/DDBJ whole genome shotgun (WGS) entry which is preliminary data.</text>
</comment>
<dbReference type="Pfam" id="PF05534">
    <property type="entry name" value="HicB"/>
    <property type="match status" value="1"/>
</dbReference>
<dbReference type="EMBL" id="JAOVZQ010000001">
    <property type="protein sequence ID" value="MCY0095665.1"/>
    <property type="molecule type" value="Genomic_DNA"/>
</dbReference>
<keyword evidence="2" id="KW-1185">Reference proteome</keyword>
<dbReference type="Proteomes" id="UP001081283">
    <property type="component" value="Unassembled WGS sequence"/>
</dbReference>
<dbReference type="RefSeq" id="WP_267613544.1">
    <property type="nucleotide sequence ID" value="NZ_JAOVZQ010000001.1"/>
</dbReference>
<dbReference type="InterPro" id="IPR010985">
    <property type="entry name" value="Ribbon_hlx_hlx"/>
</dbReference>
<dbReference type="SUPFAM" id="SSF47598">
    <property type="entry name" value="Ribbon-helix-helix"/>
    <property type="match status" value="1"/>
</dbReference>
<dbReference type="SUPFAM" id="SSF143100">
    <property type="entry name" value="TTHA1013/TTHA0281-like"/>
    <property type="match status" value="1"/>
</dbReference>
<accession>A0ABT3YIE1</accession>
<evidence type="ECO:0000313" key="1">
    <source>
        <dbReference type="EMBL" id="MCY0095665.1"/>
    </source>
</evidence>
<protein>
    <submittedName>
        <fullName evidence="1">Type II toxin-antitoxin system HicB family antitoxin</fullName>
    </submittedName>
</protein>
<reference evidence="1" key="1">
    <citation type="submission" date="2022-10" db="EMBL/GenBank/DDBJ databases">
        <title>Hoeflea sp. J2-29, isolated from marine algae.</title>
        <authorList>
            <person name="Kristyanto S."/>
            <person name="Kim J.M."/>
            <person name="Jeon C.O."/>
        </authorList>
    </citation>
    <scope>NUCLEOTIDE SEQUENCE</scope>
    <source>
        <strain evidence="1">J2-29</strain>
    </source>
</reference>
<proteinExistence type="predicted"/>
<gene>
    <name evidence="1" type="ORF">OEG82_16805</name>
</gene>
<dbReference type="InterPro" id="IPR008651">
    <property type="entry name" value="Uncharacterised_HicB"/>
</dbReference>